<accession>A0ABD3TNK4</accession>
<comment type="caution">
    <text evidence="1">The sequence shown here is derived from an EMBL/GenBank/DDBJ whole genome shotgun (WGS) entry which is preliminary data.</text>
</comment>
<gene>
    <name evidence="1" type="ORF">ACJIZ3_022604</name>
</gene>
<protein>
    <submittedName>
        <fullName evidence="1">Uncharacterized protein</fullName>
    </submittedName>
</protein>
<sequence>MGTKRSFKKRKHSSIAEKKMEVIVIDDSCPSSDEKSTPLRPVFCLKNREQIKKYEEKEDCFILEFDPNDELDISKLSYSKDGDTEADLRVVAEKGQVACRDYPHPRHSCAKFPFEKTPHTSHCKLCYCYVCDLAAPCTKWVGTSGHCHAFKNEAWDIAKRKWRLVSVQT</sequence>
<proteinExistence type="predicted"/>
<dbReference type="PANTHER" id="PTHR33443">
    <property type="entry name" value="ZGC:112980"/>
    <property type="match status" value="1"/>
</dbReference>
<dbReference type="AlphaFoldDB" id="A0ABD3TNK4"/>
<evidence type="ECO:0000313" key="2">
    <source>
        <dbReference type="Proteomes" id="UP001634393"/>
    </source>
</evidence>
<dbReference type="InterPro" id="IPR053234">
    <property type="entry name" value="RPM1_Interactor"/>
</dbReference>
<keyword evidence="2" id="KW-1185">Reference proteome</keyword>
<reference evidence="1 2" key="1">
    <citation type="submission" date="2024-12" db="EMBL/GenBank/DDBJ databases">
        <title>The unique morphological basis and parallel evolutionary history of personate flowers in Penstemon.</title>
        <authorList>
            <person name="Depatie T.H."/>
            <person name="Wessinger C.A."/>
        </authorList>
    </citation>
    <scope>NUCLEOTIDE SEQUENCE [LARGE SCALE GENOMIC DNA]</scope>
    <source>
        <strain evidence="1">WTNN_2</strain>
        <tissue evidence="1">Leaf</tissue>
    </source>
</reference>
<dbReference type="PANTHER" id="PTHR33443:SF30">
    <property type="entry name" value="SARCOSINE DEHYDROGENASE-2C PROTEIN"/>
    <property type="match status" value="1"/>
</dbReference>
<name>A0ABD3TNK4_9LAMI</name>
<organism evidence="1 2">
    <name type="scientific">Penstemon smallii</name>
    <dbReference type="NCBI Taxonomy" id="265156"/>
    <lineage>
        <taxon>Eukaryota</taxon>
        <taxon>Viridiplantae</taxon>
        <taxon>Streptophyta</taxon>
        <taxon>Embryophyta</taxon>
        <taxon>Tracheophyta</taxon>
        <taxon>Spermatophyta</taxon>
        <taxon>Magnoliopsida</taxon>
        <taxon>eudicotyledons</taxon>
        <taxon>Gunneridae</taxon>
        <taxon>Pentapetalae</taxon>
        <taxon>asterids</taxon>
        <taxon>lamiids</taxon>
        <taxon>Lamiales</taxon>
        <taxon>Plantaginaceae</taxon>
        <taxon>Cheloneae</taxon>
        <taxon>Penstemon</taxon>
    </lineage>
</organism>
<dbReference type="EMBL" id="JBJXBP010000003">
    <property type="protein sequence ID" value="KAL3838013.1"/>
    <property type="molecule type" value="Genomic_DNA"/>
</dbReference>
<evidence type="ECO:0000313" key="1">
    <source>
        <dbReference type="EMBL" id="KAL3838013.1"/>
    </source>
</evidence>
<dbReference type="Proteomes" id="UP001634393">
    <property type="component" value="Unassembled WGS sequence"/>
</dbReference>